<evidence type="ECO:0000313" key="3">
    <source>
        <dbReference type="EMBL" id="TDY37744.1"/>
    </source>
</evidence>
<dbReference type="NCBIfam" id="TIGR01901">
    <property type="entry name" value="adhes_NPXG"/>
    <property type="match status" value="1"/>
</dbReference>
<dbReference type="InterPro" id="IPR008619">
    <property type="entry name" value="Filamentous_hemagglutn_rpt"/>
</dbReference>
<dbReference type="NCBIfam" id="TIGR01731">
    <property type="entry name" value="fil_hemag_20aa"/>
    <property type="match status" value="8"/>
</dbReference>
<dbReference type="Pfam" id="PF05860">
    <property type="entry name" value="TPS"/>
    <property type="match status" value="1"/>
</dbReference>
<evidence type="ECO:0000256" key="1">
    <source>
        <dbReference type="SAM" id="MobiDB-lite"/>
    </source>
</evidence>
<feature type="domain" description="Filamentous haemagglutinin FhaB/tRNA nuclease CdiA-like TPS" evidence="2">
    <location>
        <begin position="62"/>
        <end position="182"/>
    </location>
</feature>
<dbReference type="RefSeq" id="WP_134196976.1">
    <property type="nucleotide sequence ID" value="NZ_JBHLUW010000014.1"/>
</dbReference>
<proteinExistence type="predicted"/>
<reference evidence="3 4" key="1">
    <citation type="submission" date="2019-03" db="EMBL/GenBank/DDBJ databases">
        <title>Genomic Encyclopedia of Type Strains, Phase III (KMG-III): the genomes of soil and plant-associated and newly described type strains.</title>
        <authorList>
            <person name="Whitman W."/>
        </authorList>
    </citation>
    <scope>NUCLEOTIDE SEQUENCE [LARGE SCALE GENOMIC DNA]</scope>
    <source>
        <strain evidence="3 4">LMG 29544</strain>
    </source>
</reference>
<sequence length="848" mass="84603">MSQQANHHDHARTEQTPLWFAARASAFAALCAFGMQPLVASAQAALPIAPMAGAGPTVGTSAAGVPVVNIVAPNARGVSNNRFDQFNVGTAGVIVNNSVQGAQTQIGGAVQGNAMLGKQGANLVLFQVTSGAPSQLLGKTEIAGQGANFVLANPAGISCSGCGFLNAPRVTLATGTPNFNADGSLAGFDVTQGRISVNGAGLSASNSAVDLIARAMTINGQVQGRSIDAIAGANRVDYATSSVTRALQSTDEKPAVAIDVQALGSMYGNGAVRLIGTEAGVGVRDNGRITSLTGNINVSANGDVTIGAPATMQAGGDLSVRGANIANQGALDAQGVSLFADNTLTNSGKIDSTNFSAVGVQALTNRGTVSGSEGGTMGGNHIALDGGTVKSGGLLNVSGGDVSNRNGTLSSNGAMNVAVDNFDNTNGVLSAGADSTIRANRVLTNANGTIVANGSLMVAGDSLDNAGGKIDAGNGMLNVQLADGLSNAAGLVKANLVAIDAQHVDNTKGAIAADSSATVNAYGDVKNAGGSIVAGGGLSVTGQLDNTDGTLQTDRGSLTAYAPAIVNTRGRIVSGGNVDINVADLDTSGGEISAVGNGRVTAWNAVRNVGGTINAGQTLEINAASLDNRAGGAINADHGRVMATVSGALENSGGRISSGDLVALTTGTLDNDNGVISASNNVAINTRGPLSNRDGSITAGKSVGGFAGSIDNTGGTIYGPEGATIVTADAPTPSGPQPQPDVQPQPQPNPDWNPSAGLPDGYVALPDGRLVSKSEYAQWKDFAQQQSPSDDRYVTLPDGRLVEKSEVGIQPTPVDYSNREAQPARLMNSGVATPQPYGVNAYTVMNGV</sequence>
<dbReference type="AlphaFoldDB" id="A0A4V6QCV1"/>
<feature type="compositionally biased region" description="Pro residues" evidence="1">
    <location>
        <begin position="733"/>
        <end position="751"/>
    </location>
</feature>
<dbReference type="Proteomes" id="UP000295509">
    <property type="component" value="Unassembled WGS sequence"/>
</dbReference>
<evidence type="ECO:0000259" key="2">
    <source>
        <dbReference type="SMART" id="SM00912"/>
    </source>
</evidence>
<dbReference type="InterPro" id="IPR008638">
    <property type="entry name" value="FhaB/CdiA-like_TPS"/>
</dbReference>
<dbReference type="SMART" id="SM00912">
    <property type="entry name" value="Haemagg_act"/>
    <property type="match status" value="1"/>
</dbReference>
<accession>A0A4V6QCV1</accession>
<dbReference type="EMBL" id="SORE01000035">
    <property type="protein sequence ID" value="TDY37744.1"/>
    <property type="molecule type" value="Genomic_DNA"/>
</dbReference>
<name>A0A4V6QCV1_9BURK</name>
<dbReference type="Pfam" id="PF05594">
    <property type="entry name" value="Fil_haemagg"/>
    <property type="match status" value="4"/>
</dbReference>
<dbReference type="SUPFAM" id="SSF51126">
    <property type="entry name" value="Pectin lyase-like"/>
    <property type="match status" value="1"/>
</dbReference>
<comment type="caution">
    <text evidence="3">The sequence shown here is derived from an EMBL/GenBank/DDBJ whole genome shotgun (WGS) entry which is preliminary data.</text>
</comment>
<dbReference type="Gene3D" id="2.160.20.10">
    <property type="entry name" value="Single-stranded right-handed beta-helix, Pectin lyase-like"/>
    <property type="match status" value="1"/>
</dbReference>
<evidence type="ECO:0000313" key="4">
    <source>
        <dbReference type="Proteomes" id="UP000295509"/>
    </source>
</evidence>
<dbReference type="OrthoDB" id="5666689at2"/>
<organism evidence="3 4">
    <name type="scientific">Paraburkholderia rhizosphaerae</name>
    <dbReference type="NCBI Taxonomy" id="480658"/>
    <lineage>
        <taxon>Bacteria</taxon>
        <taxon>Pseudomonadati</taxon>
        <taxon>Pseudomonadota</taxon>
        <taxon>Betaproteobacteria</taxon>
        <taxon>Burkholderiales</taxon>
        <taxon>Burkholderiaceae</taxon>
        <taxon>Paraburkholderia</taxon>
    </lineage>
</organism>
<dbReference type="InterPro" id="IPR012334">
    <property type="entry name" value="Pectin_lyas_fold"/>
</dbReference>
<feature type="region of interest" description="Disordered" evidence="1">
    <location>
        <begin position="723"/>
        <end position="759"/>
    </location>
</feature>
<keyword evidence="4" id="KW-1185">Reference proteome</keyword>
<gene>
    <name evidence="3" type="ORF">BX592_1354</name>
</gene>
<protein>
    <submittedName>
        <fullName evidence="3">Filamentous hemagglutinin</fullName>
    </submittedName>
</protein>
<dbReference type="InterPro" id="IPR010069">
    <property type="entry name" value="CdiA_FHA1_rpt"/>
</dbReference>
<dbReference type="InterPro" id="IPR011050">
    <property type="entry name" value="Pectin_lyase_fold/virulence"/>
</dbReference>